<dbReference type="InterPro" id="IPR036282">
    <property type="entry name" value="Glutathione-S-Trfase_C_sf"/>
</dbReference>
<feature type="domain" description="GST C-terminal" evidence="3">
    <location>
        <begin position="102"/>
        <end position="225"/>
    </location>
</feature>
<dbReference type="SFLD" id="SFLDS00019">
    <property type="entry name" value="Glutathione_Transferase_(cytos"/>
    <property type="match status" value="1"/>
</dbReference>
<dbReference type="PANTHER" id="PTHR42673:SF4">
    <property type="entry name" value="MALEYLACETOACETATE ISOMERASE"/>
    <property type="match status" value="1"/>
</dbReference>
<dbReference type="InterPro" id="IPR040079">
    <property type="entry name" value="Glutathione_S-Trfase"/>
</dbReference>
<comment type="caution">
    <text evidence="4">The sequence shown here is derived from an EMBL/GenBank/DDBJ whole genome shotgun (WGS) entry which is preliminary data.</text>
</comment>
<dbReference type="SFLD" id="SFLDG00358">
    <property type="entry name" value="Main_(cytGST)"/>
    <property type="match status" value="1"/>
</dbReference>
<dbReference type="AlphaFoldDB" id="A0A8H7QEF5"/>
<evidence type="ECO:0000256" key="1">
    <source>
        <dbReference type="ARBA" id="ARBA00010007"/>
    </source>
</evidence>
<keyword evidence="5" id="KW-1185">Reference proteome</keyword>
<dbReference type="GO" id="GO:0016034">
    <property type="term" value="F:maleylacetoacetate isomerase activity"/>
    <property type="evidence" value="ECO:0007669"/>
    <property type="project" value="TreeGrafter"/>
</dbReference>
<dbReference type="GO" id="GO:0005739">
    <property type="term" value="C:mitochondrion"/>
    <property type="evidence" value="ECO:0007669"/>
    <property type="project" value="TreeGrafter"/>
</dbReference>
<evidence type="ECO:0000313" key="4">
    <source>
        <dbReference type="EMBL" id="KAG2190886.1"/>
    </source>
</evidence>
<dbReference type="InterPro" id="IPR004045">
    <property type="entry name" value="Glutathione_S-Trfase_N"/>
</dbReference>
<dbReference type="GO" id="GO:0004364">
    <property type="term" value="F:glutathione transferase activity"/>
    <property type="evidence" value="ECO:0007669"/>
    <property type="project" value="TreeGrafter"/>
</dbReference>
<evidence type="ECO:0000313" key="5">
    <source>
        <dbReference type="Proteomes" id="UP000650833"/>
    </source>
</evidence>
<dbReference type="SUPFAM" id="SSF52833">
    <property type="entry name" value="Thioredoxin-like"/>
    <property type="match status" value="1"/>
</dbReference>
<dbReference type="PROSITE" id="PS50404">
    <property type="entry name" value="GST_NTER"/>
    <property type="match status" value="1"/>
</dbReference>
<feature type="domain" description="GST N-terminal" evidence="2">
    <location>
        <begin position="15"/>
        <end position="97"/>
    </location>
</feature>
<dbReference type="OrthoDB" id="202840at2759"/>
<gene>
    <name evidence="4" type="ORF">INT46_002156</name>
</gene>
<dbReference type="PROSITE" id="PS50405">
    <property type="entry name" value="GST_CTER"/>
    <property type="match status" value="1"/>
</dbReference>
<dbReference type="EMBL" id="JAEPRC010000895">
    <property type="protein sequence ID" value="KAG2190886.1"/>
    <property type="molecule type" value="Genomic_DNA"/>
</dbReference>
<dbReference type="InterPro" id="IPR005955">
    <property type="entry name" value="GST_Zeta"/>
</dbReference>
<name>A0A8H7QEF5_9FUNG</name>
<protein>
    <recommendedName>
        <fullName evidence="6">Maleylacetoacetate isomerase</fullName>
    </recommendedName>
</protein>
<reference evidence="4" key="1">
    <citation type="submission" date="2020-12" db="EMBL/GenBank/DDBJ databases">
        <title>Metabolic potential, ecology and presence of endohyphal bacteria is reflected in genomic diversity of Mucoromycotina.</title>
        <authorList>
            <person name="Muszewska A."/>
            <person name="Okrasinska A."/>
            <person name="Steczkiewicz K."/>
            <person name="Drgas O."/>
            <person name="Orlowska M."/>
            <person name="Perlinska-Lenart U."/>
            <person name="Aleksandrzak-Piekarczyk T."/>
            <person name="Szatraj K."/>
            <person name="Zielenkiewicz U."/>
            <person name="Pilsyk S."/>
            <person name="Malc E."/>
            <person name="Mieczkowski P."/>
            <person name="Kruszewska J.S."/>
            <person name="Biernat P."/>
            <person name="Pawlowska J."/>
        </authorList>
    </citation>
    <scope>NUCLEOTIDE SEQUENCE</scope>
    <source>
        <strain evidence="4">CBS 226.32</strain>
    </source>
</reference>
<dbReference type="InterPro" id="IPR010987">
    <property type="entry name" value="Glutathione-S-Trfase_C-like"/>
</dbReference>
<dbReference type="GO" id="GO:0006749">
    <property type="term" value="P:glutathione metabolic process"/>
    <property type="evidence" value="ECO:0007669"/>
    <property type="project" value="TreeGrafter"/>
</dbReference>
<dbReference type="InterPro" id="IPR036249">
    <property type="entry name" value="Thioredoxin-like_sf"/>
</dbReference>
<dbReference type="Gene3D" id="1.20.1050.10">
    <property type="match status" value="1"/>
</dbReference>
<sequence>MVDIGSERKPSICTQQPILYSSYASDTSWRVRIALAWKGIEYETRYIDMDANEHLSEEYAQLNPCKRLPCFITKTGKVLTQSLAIIEYIEAMYPERPMMPKSPCHKAEAFSIALDIACDIQPLQVKKVLRLVDIELDKREAFAHKIFEMGFESLEKRLENLSGTYCVADQISVADFCLVPMVFAATKYYQIDMKPFPYITRIRNTLMTLPEFRTTHPYNQLDCPNDIKGIVQ</sequence>
<dbReference type="PANTHER" id="PTHR42673">
    <property type="entry name" value="MALEYLACETOACETATE ISOMERASE"/>
    <property type="match status" value="1"/>
</dbReference>
<evidence type="ECO:0000259" key="3">
    <source>
        <dbReference type="PROSITE" id="PS50405"/>
    </source>
</evidence>
<comment type="similarity">
    <text evidence="1">Belongs to the GST superfamily. Zeta family.</text>
</comment>
<evidence type="ECO:0008006" key="6">
    <source>
        <dbReference type="Google" id="ProtNLM"/>
    </source>
</evidence>
<accession>A0A8H7QEF5</accession>
<dbReference type="NCBIfam" id="TIGR01262">
    <property type="entry name" value="maiA"/>
    <property type="match status" value="1"/>
</dbReference>
<evidence type="ECO:0000259" key="2">
    <source>
        <dbReference type="PROSITE" id="PS50404"/>
    </source>
</evidence>
<dbReference type="SUPFAM" id="SSF47616">
    <property type="entry name" value="GST C-terminal domain-like"/>
    <property type="match status" value="1"/>
</dbReference>
<dbReference type="Pfam" id="PF02798">
    <property type="entry name" value="GST_N"/>
    <property type="match status" value="1"/>
</dbReference>
<organism evidence="4 5">
    <name type="scientific">Mucor plumbeus</name>
    <dbReference type="NCBI Taxonomy" id="97098"/>
    <lineage>
        <taxon>Eukaryota</taxon>
        <taxon>Fungi</taxon>
        <taxon>Fungi incertae sedis</taxon>
        <taxon>Mucoromycota</taxon>
        <taxon>Mucoromycotina</taxon>
        <taxon>Mucoromycetes</taxon>
        <taxon>Mucorales</taxon>
        <taxon>Mucorineae</taxon>
        <taxon>Mucoraceae</taxon>
        <taxon>Mucor</taxon>
    </lineage>
</organism>
<dbReference type="GO" id="GO:0006559">
    <property type="term" value="P:L-phenylalanine catabolic process"/>
    <property type="evidence" value="ECO:0007669"/>
    <property type="project" value="TreeGrafter"/>
</dbReference>
<dbReference type="Gene3D" id="3.40.30.10">
    <property type="entry name" value="Glutaredoxin"/>
    <property type="match status" value="1"/>
</dbReference>
<proteinExistence type="inferred from homology"/>
<dbReference type="Proteomes" id="UP000650833">
    <property type="component" value="Unassembled WGS sequence"/>
</dbReference>